<name>A0A330LAN4_9BACT</name>
<accession>A0A330LAN4</accession>
<gene>
    <name evidence="2" type="ORF">NITLEN_90063</name>
</gene>
<dbReference type="PANTHER" id="PTHR42923">
    <property type="entry name" value="PROTOPORPHYRINOGEN OXIDASE"/>
    <property type="match status" value="1"/>
</dbReference>
<keyword evidence="3" id="KW-1185">Reference proteome</keyword>
<dbReference type="RefSeq" id="WP_121990925.1">
    <property type="nucleotide sequence ID" value="NZ_OUNR01000022.1"/>
</dbReference>
<dbReference type="GO" id="GO:0016491">
    <property type="term" value="F:oxidoreductase activity"/>
    <property type="evidence" value="ECO:0007669"/>
    <property type="project" value="InterPro"/>
</dbReference>
<dbReference type="InterPro" id="IPR002937">
    <property type="entry name" value="Amino_oxidase"/>
</dbReference>
<reference evidence="3" key="1">
    <citation type="submission" date="2018-04" db="EMBL/GenBank/DDBJ databases">
        <authorList>
            <person name="Lucker S."/>
            <person name="Sakoula D."/>
        </authorList>
    </citation>
    <scope>NUCLEOTIDE SEQUENCE [LARGE SCALE GENOMIC DNA]</scope>
</reference>
<sequence length="434" mass="47662">MTTPPAESVVILGTSLASLVAAYELARQGYHLTLIEHPSWADDLPASEHLLGCHRNMHALLGTLPGLEPAPKNPATPLEFFSPDRRIVSYRPPALPGSLQWIAGLVRFRGLSWTDRWQLLSYLERIWEQELSAPTTLDQRTADVWLASIGQSQSARKHIWSPLIRFLTGNALTDLSAASCARALTPPFLTDARASSCTRLSSAQLQNLYHQLKMALSALGAHVQIQTDFPHIQFGQHRIDHIRLSDGRTLHATWYLSGIPHHALQKLLPDRLLTRYGYFSQLSDLTDLPALSVHLTESASTSIPRLVLLPGQGFQSVTVSRTDPSTALYELSVTGDIPFIERTDADLIDLAKQELQRLFPALQTIPLHATALHRRPRAALSLTSGATILRPIQQSPVQNLLVAGAWTDTGWPTSSESAVVSARRCVTAITGSPS</sequence>
<evidence type="ECO:0000259" key="1">
    <source>
        <dbReference type="Pfam" id="PF01593"/>
    </source>
</evidence>
<dbReference type="OrthoDB" id="9814556at2"/>
<evidence type="ECO:0000313" key="2">
    <source>
        <dbReference type="EMBL" id="SPP66808.1"/>
    </source>
</evidence>
<dbReference type="InterPro" id="IPR050464">
    <property type="entry name" value="Zeta_carotene_desat/Oxidored"/>
</dbReference>
<dbReference type="Gene3D" id="3.50.50.60">
    <property type="entry name" value="FAD/NAD(P)-binding domain"/>
    <property type="match status" value="1"/>
</dbReference>
<dbReference type="PANTHER" id="PTHR42923:SF46">
    <property type="entry name" value="AMINE OXIDASE"/>
    <property type="match status" value="1"/>
</dbReference>
<feature type="domain" description="Amine oxidase" evidence="1">
    <location>
        <begin position="51"/>
        <end position="429"/>
    </location>
</feature>
<protein>
    <submittedName>
        <fullName evidence="2">Putative Pytoene desaturase</fullName>
    </submittedName>
</protein>
<evidence type="ECO:0000313" key="3">
    <source>
        <dbReference type="Proteomes" id="UP000248168"/>
    </source>
</evidence>
<dbReference type="Proteomes" id="UP000248168">
    <property type="component" value="Unassembled WGS sequence"/>
</dbReference>
<dbReference type="InParanoid" id="A0A330LAN4"/>
<organism evidence="2 3">
    <name type="scientific">Nitrospira lenta</name>
    <dbReference type="NCBI Taxonomy" id="1436998"/>
    <lineage>
        <taxon>Bacteria</taxon>
        <taxon>Pseudomonadati</taxon>
        <taxon>Nitrospirota</taxon>
        <taxon>Nitrospiria</taxon>
        <taxon>Nitrospirales</taxon>
        <taxon>Nitrospiraceae</taxon>
        <taxon>Nitrospira</taxon>
    </lineage>
</organism>
<proteinExistence type="predicted"/>
<dbReference type="SUPFAM" id="SSF51905">
    <property type="entry name" value="FAD/NAD(P)-binding domain"/>
    <property type="match status" value="1"/>
</dbReference>
<dbReference type="AlphaFoldDB" id="A0A330LAN4"/>
<dbReference type="EMBL" id="OUNR01000022">
    <property type="protein sequence ID" value="SPP66808.1"/>
    <property type="molecule type" value="Genomic_DNA"/>
</dbReference>
<dbReference type="InterPro" id="IPR036188">
    <property type="entry name" value="FAD/NAD-bd_sf"/>
</dbReference>
<dbReference type="Pfam" id="PF01593">
    <property type="entry name" value="Amino_oxidase"/>
    <property type="match status" value="1"/>
</dbReference>